<gene>
    <name evidence="1" type="ORF">ACFPGP_16795</name>
</gene>
<dbReference type="InterPro" id="IPR036983">
    <property type="entry name" value="AIM24_sf"/>
</dbReference>
<comment type="caution">
    <text evidence="1">The sequence shown here is derived from an EMBL/GenBank/DDBJ whole genome shotgun (WGS) entry which is preliminary data.</text>
</comment>
<name>A0ABW0BM16_9ACTN</name>
<dbReference type="Proteomes" id="UP001596087">
    <property type="component" value="Unassembled WGS sequence"/>
</dbReference>
<dbReference type="PANTHER" id="PTHR43657">
    <property type="entry name" value="TRYPTOPHAN RNA-BINDING ATTENUATOR PROTEIN-LIKE PROTEIN"/>
    <property type="match status" value="1"/>
</dbReference>
<dbReference type="Gene3D" id="3.60.160.10">
    <property type="entry name" value="Mitochondrial biogenesis AIM24"/>
    <property type="match status" value="1"/>
</dbReference>
<dbReference type="RefSeq" id="WP_378591919.1">
    <property type="nucleotide sequence ID" value="NZ_JBHSKD010000023.1"/>
</dbReference>
<dbReference type="SUPFAM" id="SSF51219">
    <property type="entry name" value="TRAP-like"/>
    <property type="match status" value="1"/>
</dbReference>
<proteinExistence type="predicted"/>
<keyword evidence="2" id="KW-1185">Reference proteome</keyword>
<reference evidence="2" key="1">
    <citation type="journal article" date="2019" name="Int. J. Syst. Evol. Microbiol.">
        <title>The Global Catalogue of Microorganisms (GCM) 10K type strain sequencing project: providing services to taxonomists for standard genome sequencing and annotation.</title>
        <authorList>
            <consortium name="The Broad Institute Genomics Platform"/>
            <consortium name="The Broad Institute Genome Sequencing Center for Infectious Disease"/>
            <person name="Wu L."/>
            <person name="Ma J."/>
        </authorList>
    </citation>
    <scope>NUCLEOTIDE SEQUENCE [LARGE SCALE GENOMIC DNA]</scope>
    <source>
        <strain evidence="2">DFY41</strain>
    </source>
</reference>
<dbReference type="EMBL" id="JBHSKD010000023">
    <property type="protein sequence ID" value="MFC5178339.1"/>
    <property type="molecule type" value="Genomic_DNA"/>
</dbReference>
<dbReference type="PANTHER" id="PTHR43657:SF1">
    <property type="entry name" value="ALTERED INHERITANCE OF MITOCHONDRIA PROTEIN 24, MITOCHONDRIAL"/>
    <property type="match status" value="1"/>
</dbReference>
<protein>
    <submittedName>
        <fullName evidence="1">TIGR00266 family protein</fullName>
    </submittedName>
</protein>
<dbReference type="InterPro" id="IPR016031">
    <property type="entry name" value="Trp_RNA-bd_attenuator-like_dom"/>
</dbReference>
<dbReference type="NCBIfam" id="TIGR00266">
    <property type="entry name" value="TIGR00266 family protein"/>
    <property type="match status" value="1"/>
</dbReference>
<organism evidence="1 2">
    <name type="scientific">Nocardioides taihuensis</name>
    <dbReference type="NCBI Taxonomy" id="1835606"/>
    <lineage>
        <taxon>Bacteria</taxon>
        <taxon>Bacillati</taxon>
        <taxon>Actinomycetota</taxon>
        <taxon>Actinomycetes</taxon>
        <taxon>Propionibacteriales</taxon>
        <taxon>Nocardioidaceae</taxon>
        <taxon>Nocardioides</taxon>
    </lineage>
</organism>
<evidence type="ECO:0000313" key="1">
    <source>
        <dbReference type="EMBL" id="MFC5178339.1"/>
    </source>
</evidence>
<evidence type="ECO:0000313" key="2">
    <source>
        <dbReference type="Proteomes" id="UP001596087"/>
    </source>
</evidence>
<accession>A0ABW0BM16</accession>
<dbReference type="InterPro" id="IPR002838">
    <property type="entry name" value="AIM24"/>
</dbReference>
<dbReference type="Pfam" id="PF01987">
    <property type="entry name" value="AIM24"/>
    <property type="match status" value="1"/>
</dbReference>
<sequence length="227" mass="23830">MQTEILYGPAYAAAKLTLAADETVRAEAGSMLAMSAGVSIETSSQGGVMKGLRRAVLGGESFFMNTFTSGADGEELFLAPPLPGDLVSWPVENTSLYVQSGSFVACSGGIEIDTKWGGAKTFFSREGLFVLHVTGTGGLVLSSYGAIHGIDLQPGQRLTVDTGHLVAWTEGVGYEVRKVGGWKSTMLSGEGLVCDLTGPGRIYVQTRSQDAFLGWLIPQLPQPSSSS</sequence>